<organism evidence="2 3">
    <name type="scientific">Niastella soli</name>
    <dbReference type="NCBI Taxonomy" id="2821487"/>
    <lineage>
        <taxon>Bacteria</taxon>
        <taxon>Pseudomonadati</taxon>
        <taxon>Bacteroidota</taxon>
        <taxon>Chitinophagia</taxon>
        <taxon>Chitinophagales</taxon>
        <taxon>Chitinophagaceae</taxon>
        <taxon>Niastella</taxon>
    </lineage>
</organism>
<dbReference type="EMBL" id="JAGHKO010000001">
    <property type="protein sequence ID" value="MBO9200815.1"/>
    <property type="molecule type" value="Genomic_DNA"/>
</dbReference>
<keyword evidence="1" id="KW-0812">Transmembrane</keyword>
<name>A0ABS3YTQ9_9BACT</name>
<feature type="transmembrane region" description="Helical" evidence="1">
    <location>
        <begin position="125"/>
        <end position="150"/>
    </location>
</feature>
<keyword evidence="1" id="KW-1133">Transmembrane helix</keyword>
<evidence type="ECO:0000313" key="2">
    <source>
        <dbReference type="EMBL" id="MBO9200815.1"/>
    </source>
</evidence>
<evidence type="ECO:0000313" key="3">
    <source>
        <dbReference type="Proteomes" id="UP000677244"/>
    </source>
</evidence>
<feature type="transmembrane region" description="Helical" evidence="1">
    <location>
        <begin position="12"/>
        <end position="35"/>
    </location>
</feature>
<accession>A0ABS3YTQ9</accession>
<feature type="transmembrane region" description="Helical" evidence="1">
    <location>
        <begin position="81"/>
        <end position="105"/>
    </location>
</feature>
<proteinExistence type="predicted"/>
<sequence length="168" mass="19451">MKKILLTLSGVCNWLIFFELLFAVWSLFGIFSMINGGYTDWQIWASFAIYSTLLYLFVTLKNKIVFFRDNDEESLLEVDPTAIVPNGFSTLLLGLFSIHMLWALYLGIRGLDALLYSFISFSFRGYMLLTILTFFILPLGVVINGVRLYILILKFYRLKKPIRMIDNA</sequence>
<dbReference type="Proteomes" id="UP000677244">
    <property type="component" value="Unassembled WGS sequence"/>
</dbReference>
<keyword evidence="1" id="KW-0472">Membrane</keyword>
<comment type="caution">
    <text evidence="2">The sequence shown here is derived from an EMBL/GenBank/DDBJ whole genome shotgun (WGS) entry which is preliminary data.</text>
</comment>
<protein>
    <submittedName>
        <fullName evidence="2">Uncharacterized protein</fullName>
    </submittedName>
</protein>
<dbReference type="RefSeq" id="WP_209138852.1">
    <property type="nucleotide sequence ID" value="NZ_JAGHKO010000001.1"/>
</dbReference>
<reference evidence="2 3" key="1">
    <citation type="submission" date="2021-03" db="EMBL/GenBank/DDBJ databases">
        <title>Assistant Professor.</title>
        <authorList>
            <person name="Huq M.A."/>
        </authorList>
    </citation>
    <scope>NUCLEOTIDE SEQUENCE [LARGE SCALE GENOMIC DNA]</scope>
    <source>
        <strain evidence="2 3">MAH-29</strain>
    </source>
</reference>
<feature type="transmembrane region" description="Helical" evidence="1">
    <location>
        <begin position="41"/>
        <end position="60"/>
    </location>
</feature>
<evidence type="ECO:0000256" key="1">
    <source>
        <dbReference type="SAM" id="Phobius"/>
    </source>
</evidence>
<gene>
    <name evidence="2" type="ORF">J7I42_11115</name>
</gene>
<keyword evidence="3" id="KW-1185">Reference proteome</keyword>